<name>A0A2I0QVT9_9BACI</name>
<keyword evidence="2" id="KW-1185">Reference proteome</keyword>
<dbReference type="InterPro" id="IPR021321">
    <property type="entry name" value="DUF2922"/>
</dbReference>
<dbReference type="EMBL" id="PJNH01000001">
    <property type="protein sequence ID" value="PKR78455.1"/>
    <property type="molecule type" value="Genomic_DNA"/>
</dbReference>
<protein>
    <submittedName>
        <fullName evidence="1">DUF2922 domain-containing protein</fullName>
    </submittedName>
</protein>
<dbReference type="Pfam" id="PF11148">
    <property type="entry name" value="DUF2922"/>
    <property type="match status" value="1"/>
</dbReference>
<comment type="caution">
    <text evidence="1">The sequence shown here is derived from an EMBL/GenBank/DDBJ whole genome shotgun (WGS) entry which is preliminary data.</text>
</comment>
<dbReference type="Proteomes" id="UP000243524">
    <property type="component" value="Unassembled WGS sequence"/>
</dbReference>
<dbReference type="OrthoDB" id="2454247at2"/>
<accession>A0A2I0QVT9</accession>
<gene>
    <name evidence="1" type="ORF">CEY16_01475</name>
</gene>
<dbReference type="AlphaFoldDB" id="A0A2I0QVT9"/>
<evidence type="ECO:0000313" key="1">
    <source>
        <dbReference type="EMBL" id="PKR78455.1"/>
    </source>
</evidence>
<dbReference type="RefSeq" id="WP_101330199.1">
    <property type="nucleotide sequence ID" value="NZ_PJNH01000001.1"/>
</dbReference>
<evidence type="ECO:0000313" key="2">
    <source>
        <dbReference type="Proteomes" id="UP000243524"/>
    </source>
</evidence>
<proteinExistence type="predicted"/>
<reference evidence="1 2" key="1">
    <citation type="submission" date="2017-06" db="EMBL/GenBank/DDBJ databases">
        <title>the draft geome sequence of Illustriluteabacillus marina B3227.</title>
        <authorList>
            <person name="He R.-H."/>
            <person name="Du Z.-J."/>
        </authorList>
    </citation>
    <scope>NUCLEOTIDE SEQUENCE [LARGE SCALE GENOMIC DNA]</scope>
    <source>
        <strain evidence="1 2">B3227</strain>
    </source>
</reference>
<organism evidence="1 2">
    <name type="scientific">Halalkalibacillus sediminis</name>
    <dbReference type="NCBI Taxonomy" id="2018042"/>
    <lineage>
        <taxon>Bacteria</taxon>
        <taxon>Bacillati</taxon>
        <taxon>Bacillota</taxon>
        <taxon>Bacilli</taxon>
        <taxon>Bacillales</taxon>
        <taxon>Bacillaceae</taxon>
        <taxon>Halalkalibacillus</taxon>
    </lineage>
</organism>
<sequence length="72" mass="8024">MSRKLELKFKNTEGRIVTVSLDQPSEPVDPVAIKQAMDEIITYDVFESTGGSYAEVASARIVDHQVEEIELV</sequence>